<sequence>MLAFLILPILGTGFYILINDPQAFIRLHRYQGQLLYLKCLGYGLMCFLLAFILGASINYLLPPQLHLSAFSLTLPLDVHAGLVSGLQAMQLGNAAQLNQVAWFIILSLLMFFIASGWCWLSDLALKRRSEKNGIDAKIFLMKQLVKDSPMDKMLLDASLQIQPMLFSLSNRKVYVGFVSSMGEPTENEGMDQEVRIVPIMSGYRDTNTLVPVFEHEYHRLDKALRKSLSITIRQELIDTVCPFSFDVYKQVIQTKPAVDKKLTLVFQPSPPTYTWQVKAE</sequence>
<protein>
    <submittedName>
        <fullName evidence="2">Uncharacterized protein</fullName>
    </submittedName>
</protein>
<name>A0ABT3A8F2_9ALTE</name>
<evidence type="ECO:0000256" key="1">
    <source>
        <dbReference type="SAM" id="Phobius"/>
    </source>
</evidence>
<keyword evidence="1" id="KW-0812">Transmembrane</keyword>
<comment type="caution">
    <text evidence="2">The sequence shown here is derived from an EMBL/GenBank/DDBJ whole genome shotgun (WGS) entry which is preliminary data.</text>
</comment>
<keyword evidence="1" id="KW-1133">Transmembrane helix</keyword>
<keyword evidence="1" id="KW-0472">Membrane</keyword>
<feature type="transmembrane region" description="Helical" evidence="1">
    <location>
        <begin position="39"/>
        <end position="61"/>
    </location>
</feature>
<gene>
    <name evidence="2" type="ORF">OE749_09625</name>
</gene>
<dbReference type="Proteomes" id="UP001652504">
    <property type="component" value="Unassembled WGS sequence"/>
</dbReference>
<accession>A0ABT3A8F2</accession>
<evidence type="ECO:0000313" key="3">
    <source>
        <dbReference type="Proteomes" id="UP001652504"/>
    </source>
</evidence>
<proteinExistence type="predicted"/>
<keyword evidence="3" id="KW-1185">Reference proteome</keyword>
<evidence type="ECO:0000313" key="2">
    <source>
        <dbReference type="EMBL" id="MCV2884955.1"/>
    </source>
</evidence>
<organism evidence="2 3">
    <name type="scientific">Fluctibacter corallii</name>
    <dbReference type="NCBI Taxonomy" id="2984329"/>
    <lineage>
        <taxon>Bacteria</taxon>
        <taxon>Pseudomonadati</taxon>
        <taxon>Pseudomonadota</taxon>
        <taxon>Gammaproteobacteria</taxon>
        <taxon>Alteromonadales</taxon>
        <taxon>Alteromonadaceae</taxon>
        <taxon>Fluctibacter</taxon>
    </lineage>
</organism>
<feature type="transmembrane region" description="Helical" evidence="1">
    <location>
        <begin position="6"/>
        <end position="27"/>
    </location>
</feature>
<reference evidence="2 3" key="1">
    <citation type="submission" date="2022-10" db="EMBL/GenBank/DDBJ databases">
        <title>Aestuariibacter sp. AA17 isolated from Montipora capitata coral fragment.</title>
        <authorList>
            <person name="Emsley S.A."/>
            <person name="Pfannmuller K.M."/>
            <person name="Loughran R.M."/>
            <person name="Shlafstein M."/>
            <person name="Papke E."/>
            <person name="Saw J.H."/>
            <person name="Ushijima B."/>
            <person name="Videau P."/>
        </authorList>
    </citation>
    <scope>NUCLEOTIDE SEQUENCE [LARGE SCALE GENOMIC DNA]</scope>
    <source>
        <strain evidence="2 3">AA17</strain>
    </source>
</reference>
<feature type="transmembrane region" description="Helical" evidence="1">
    <location>
        <begin position="100"/>
        <end position="120"/>
    </location>
</feature>
<dbReference type="EMBL" id="JAOWKX010000004">
    <property type="protein sequence ID" value="MCV2884955.1"/>
    <property type="molecule type" value="Genomic_DNA"/>
</dbReference>
<dbReference type="RefSeq" id="WP_263712235.1">
    <property type="nucleotide sequence ID" value="NZ_JAOWKX010000004.1"/>
</dbReference>